<dbReference type="InterPro" id="IPR029062">
    <property type="entry name" value="Class_I_gatase-like"/>
</dbReference>
<dbReference type="InterPro" id="IPR017926">
    <property type="entry name" value="GATASE"/>
</dbReference>
<dbReference type="PATRIC" id="fig|1528099.3.peg.1325"/>
<dbReference type="InterPro" id="IPR005801">
    <property type="entry name" value="ADC_synthase"/>
</dbReference>
<dbReference type="InterPro" id="IPR043132">
    <property type="entry name" value="BCAT-like_C"/>
</dbReference>
<dbReference type="EMBL" id="LR584267">
    <property type="protein sequence ID" value="VHO01391.1"/>
    <property type="molecule type" value="Genomic_DNA"/>
</dbReference>
<dbReference type="STRING" id="1528099.AL705_06720"/>
<name>A0A0M4MY77_9ACTN</name>
<evidence type="ECO:0000256" key="4">
    <source>
        <dbReference type="ARBA" id="ARBA00022962"/>
    </source>
</evidence>
<keyword evidence="4" id="KW-0315">Glutamine amidotransferase</keyword>
<gene>
    <name evidence="8" type="primary">pabB</name>
    <name evidence="7" type="ORF">AL705_06720</name>
    <name evidence="8" type="ORF">LC603019_01330</name>
</gene>
<dbReference type="Gene3D" id="3.40.50.880">
    <property type="match status" value="1"/>
</dbReference>
<dbReference type="KEGG" id="cbq:AL705_06720"/>
<dbReference type="AlphaFoldDB" id="A0A0M4MY77"/>
<dbReference type="EMBL" id="CP012390">
    <property type="protein sequence ID" value="ALE19293.1"/>
    <property type="molecule type" value="Genomic_DNA"/>
</dbReference>
<dbReference type="Pfam" id="PF00425">
    <property type="entry name" value="Chorismate_bind"/>
    <property type="match status" value="1"/>
</dbReference>
<dbReference type="InterPro" id="IPR015890">
    <property type="entry name" value="Chorismate_C"/>
</dbReference>
<dbReference type="Pfam" id="PF00117">
    <property type="entry name" value="GATase"/>
    <property type="match status" value="1"/>
</dbReference>
<organism evidence="7 9">
    <name type="scientific">Lawsonella clevelandensis</name>
    <dbReference type="NCBI Taxonomy" id="1528099"/>
    <lineage>
        <taxon>Bacteria</taxon>
        <taxon>Bacillati</taxon>
        <taxon>Actinomycetota</taxon>
        <taxon>Actinomycetes</taxon>
        <taxon>Mycobacteriales</taxon>
        <taxon>Lawsonellaceae</taxon>
        <taxon>Lawsonella</taxon>
    </lineage>
</organism>
<dbReference type="InterPro" id="IPR006221">
    <property type="entry name" value="TrpG/PapA_dom"/>
</dbReference>
<dbReference type="InterPro" id="IPR001544">
    <property type="entry name" value="Aminotrans_IV"/>
</dbReference>
<sequence length="874" mass="94803">MVQAKVKGVRILLVDHHDSYTHILGHLLYRAGQQLGYAVEVDIVPHDCPSWQAGRRDEVSRYQLVVLSPGPGNPLVAKDVGVSGEILQEPVPLWGVCLGHQLMAVSQGARLRRDHAPHHGVVSQVRHHGDGIWEGVIPPAQVVRYHSLAVEEPLPEGVEATSWAEDGTVMSLQYESAGAPRWGVQFHPESIDSTCGLQVAINVLRLAHEWWAARRAAVAASTPVVEGVTAVQLAEVLRCALLAGESFRWLDDSLGETTSLLAICGESGGVPTVTPTTPPYPYSGWIGVLPYEEDGADFAHTRVVAWGSGTRWQLAGEDAERVAALGECAAACRVGAEEAEVSGGGRDAETAELASTIGALALSPGRYHRSFAHCQDVLSRGESYEVCLTDVLRLPRRLTRDPWEAYLHLRRTCPTSFGAFMELAGGPVEAIVSASPELFLQVSGDGTVTTRPMKGTAARCLTDPVRDRECALHLQQDPKTRAENLMVIDMARSDVARVCQPGTVTVPKDRVVESYRTVHQLVTEVTGRLRPECSAMEAIRACFPPASMTGAPKERTVQLLRDIEMQPRGIYSGSLGFLGDDGSASLSVVIRSAWFTRAGEVFVGAGGAITAESSCADEYAEMLHKASYVVGSVLDPAAWTPRVVDSFFLRDGAYAQQCSNGPRSIRRDSGSGGDTRARELHQQRFVAGVRDLYGPTAAANAAEFYEQCCAALPSTGEYFPQICWEETGGSAQLTRPCPPRYTHIVGLIGSAACFTDGYAKLVLPRIKGPDMPAYGKLRALATEQGAQEVVLVDRWGMVREGSHSAILWWDGDTLCGPPHDAVMPSTMRLLVEEEARAQGYAVEERWLAATELPRYQVWSVNALHGVREIDRWVE</sequence>
<comment type="similarity">
    <text evidence="1">In the C-terminal section; belongs to the anthranilate synthase component I family.</text>
</comment>
<evidence type="ECO:0000313" key="8">
    <source>
        <dbReference type="EMBL" id="VHO01391.1"/>
    </source>
</evidence>
<protein>
    <recommendedName>
        <fullName evidence="2">aminodeoxychorismate synthase</fullName>
        <ecNumber evidence="2">2.6.1.85</ecNumber>
    </recommendedName>
</protein>
<dbReference type="PANTHER" id="PTHR11236">
    <property type="entry name" value="AMINOBENZOATE/ANTHRANILATE SYNTHASE"/>
    <property type="match status" value="1"/>
</dbReference>
<dbReference type="PANTHER" id="PTHR11236:SF18">
    <property type="entry name" value="AMINODEOXYCHORISMATE SYNTHASE"/>
    <property type="match status" value="1"/>
</dbReference>
<dbReference type="Gene3D" id="3.60.120.10">
    <property type="entry name" value="Anthranilate synthase"/>
    <property type="match status" value="1"/>
</dbReference>
<keyword evidence="10" id="KW-1185">Reference proteome</keyword>
<dbReference type="SUPFAM" id="SSF56322">
    <property type="entry name" value="ADC synthase"/>
    <property type="match status" value="1"/>
</dbReference>
<evidence type="ECO:0000313" key="7">
    <source>
        <dbReference type="EMBL" id="ALE19293.1"/>
    </source>
</evidence>
<dbReference type="GeneID" id="84895233"/>
<dbReference type="GO" id="GO:0005737">
    <property type="term" value="C:cytoplasm"/>
    <property type="evidence" value="ECO:0007669"/>
    <property type="project" value="TreeGrafter"/>
</dbReference>
<evidence type="ECO:0000256" key="2">
    <source>
        <dbReference type="ARBA" id="ARBA00013139"/>
    </source>
</evidence>
<proteinExistence type="inferred from homology"/>
<dbReference type="InterPro" id="IPR036038">
    <property type="entry name" value="Aminotransferase-like"/>
</dbReference>
<reference evidence="7" key="2">
    <citation type="journal article" date="2016" name="Int. J. Syst. Evol. Microbiol.">
        <title>Lawsonella clevelandensis gen. nov., sp. nov., a new member of the suborder Corynebacterineae isolated from human abscesses.</title>
        <authorList>
            <person name="Bell M.E."/>
            <person name="Bernard K.A."/>
            <person name="Harrington S.M."/>
            <person name="Patel N.B."/>
            <person name="Tucker T.A."/>
            <person name="Metcalfe M.G."/>
            <person name="McQuiston J.R."/>
        </authorList>
    </citation>
    <scope>NUCLEOTIDE SEQUENCE</scope>
    <source>
        <strain evidence="7">X1698</strain>
    </source>
</reference>
<feature type="domain" description="Chorismate-utilising enzyme C-terminal" evidence="6">
    <location>
        <begin position="366"/>
        <end position="625"/>
    </location>
</feature>
<dbReference type="PRINTS" id="PR00099">
    <property type="entry name" value="CPSGATASE"/>
</dbReference>
<evidence type="ECO:0000259" key="6">
    <source>
        <dbReference type="Pfam" id="PF00425"/>
    </source>
</evidence>
<dbReference type="PROSITE" id="PS51273">
    <property type="entry name" value="GATASE_TYPE_1"/>
    <property type="match status" value="1"/>
</dbReference>
<evidence type="ECO:0000313" key="10">
    <source>
        <dbReference type="Proteomes" id="UP000324288"/>
    </source>
</evidence>
<dbReference type="PRINTS" id="PR00097">
    <property type="entry name" value="ANTSNTHASEII"/>
</dbReference>
<dbReference type="Proteomes" id="UP000068137">
    <property type="component" value="Chromosome"/>
</dbReference>
<keyword evidence="3" id="KW-0808">Transferase</keyword>
<dbReference type="SUPFAM" id="SSF56752">
    <property type="entry name" value="D-aminoacid aminotransferase-like PLP-dependent enzymes"/>
    <property type="match status" value="1"/>
</dbReference>
<evidence type="ECO:0000313" key="9">
    <source>
        <dbReference type="Proteomes" id="UP000068137"/>
    </source>
</evidence>
<reference evidence="7 9" key="1">
    <citation type="journal article" date="2015" name="Genome Announc.">
        <title>Complete Genome Sequences for Two Strains of a Novel Fastidious, Partially Acid-Fast, Gram-Positive Corynebacterineae Bacterium, Derived from Human Clinical Samples.</title>
        <authorList>
            <person name="Nicholson A.C."/>
            <person name="Bell M."/>
            <person name="Humrighouse B.W."/>
            <person name="McQuiston J.R."/>
        </authorList>
    </citation>
    <scope>NUCLEOTIDE SEQUENCE [LARGE SCALE GENOMIC DNA]</scope>
    <source>
        <strain evidence="7 9">X1698</strain>
    </source>
</reference>
<dbReference type="RefSeq" id="WP_053962350.1">
    <property type="nucleotide sequence ID" value="NZ_CAJPTR010000079.1"/>
</dbReference>
<dbReference type="SUPFAM" id="SSF52317">
    <property type="entry name" value="Class I glutamine amidotransferase-like"/>
    <property type="match status" value="1"/>
</dbReference>
<dbReference type="PRINTS" id="PR00096">
    <property type="entry name" value="GATASE"/>
</dbReference>
<feature type="domain" description="Glutamine amidotransferase" evidence="5">
    <location>
        <begin position="12"/>
        <end position="199"/>
    </location>
</feature>
<dbReference type="GO" id="GO:0008153">
    <property type="term" value="P:4-aminobenzoate biosynthetic process"/>
    <property type="evidence" value="ECO:0007669"/>
    <property type="project" value="TreeGrafter"/>
</dbReference>
<accession>A0A0M4MY77</accession>
<dbReference type="EC" id="2.6.1.85" evidence="2"/>
<evidence type="ECO:0000259" key="5">
    <source>
        <dbReference type="Pfam" id="PF00117"/>
    </source>
</evidence>
<dbReference type="GO" id="GO:0046820">
    <property type="term" value="F:4-amino-4-deoxychorismate synthase activity"/>
    <property type="evidence" value="ECO:0007669"/>
    <property type="project" value="UniProtKB-EC"/>
</dbReference>
<dbReference type="Proteomes" id="UP000324288">
    <property type="component" value="Chromosome"/>
</dbReference>
<dbReference type="InterPro" id="IPR019999">
    <property type="entry name" value="Anth_synth_I-like"/>
</dbReference>
<dbReference type="Gene3D" id="3.20.10.10">
    <property type="entry name" value="D-amino Acid Aminotransferase, subunit A, domain 2"/>
    <property type="match status" value="1"/>
</dbReference>
<evidence type="ECO:0000256" key="3">
    <source>
        <dbReference type="ARBA" id="ARBA00022679"/>
    </source>
</evidence>
<evidence type="ECO:0000256" key="1">
    <source>
        <dbReference type="ARBA" id="ARBA00005970"/>
    </source>
</evidence>
<dbReference type="OrthoDB" id="3518032at2"/>
<reference evidence="8 10" key="3">
    <citation type="submission" date="2019-04" db="EMBL/GenBank/DDBJ databases">
        <authorList>
            <person name="Seth-Smith MB H."/>
            <person name="Seth-Smith H."/>
        </authorList>
    </citation>
    <scope>NUCLEOTIDE SEQUENCE [LARGE SCALE GENOMIC DNA]</scope>
    <source>
        <strain evidence="8">USB-603019</strain>
    </source>
</reference>
<dbReference type="Pfam" id="PF01063">
    <property type="entry name" value="Aminotran_4"/>
    <property type="match status" value="1"/>
</dbReference>
<dbReference type="GO" id="GO:0000162">
    <property type="term" value="P:L-tryptophan biosynthetic process"/>
    <property type="evidence" value="ECO:0007669"/>
    <property type="project" value="TreeGrafter"/>
</dbReference>
<dbReference type="CDD" id="cd01743">
    <property type="entry name" value="GATase1_Anthranilate_Synthase"/>
    <property type="match status" value="1"/>
</dbReference>